<gene>
    <name evidence="2" type="ORF">DFH07DRAFT_1066591</name>
</gene>
<name>A0AAD7HSC4_9AGAR</name>
<reference evidence="2" key="1">
    <citation type="submission" date="2023-03" db="EMBL/GenBank/DDBJ databases">
        <title>Massive genome expansion in bonnet fungi (Mycena s.s.) driven by repeated elements and novel gene families across ecological guilds.</title>
        <authorList>
            <consortium name="Lawrence Berkeley National Laboratory"/>
            <person name="Harder C.B."/>
            <person name="Miyauchi S."/>
            <person name="Viragh M."/>
            <person name="Kuo A."/>
            <person name="Thoen E."/>
            <person name="Andreopoulos B."/>
            <person name="Lu D."/>
            <person name="Skrede I."/>
            <person name="Drula E."/>
            <person name="Henrissat B."/>
            <person name="Morin E."/>
            <person name="Kohler A."/>
            <person name="Barry K."/>
            <person name="LaButti K."/>
            <person name="Morin E."/>
            <person name="Salamov A."/>
            <person name="Lipzen A."/>
            <person name="Mereny Z."/>
            <person name="Hegedus B."/>
            <person name="Baldrian P."/>
            <person name="Stursova M."/>
            <person name="Weitz H."/>
            <person name="Taylor A."/>
            <person name="Grigoriev I.V."/>
            <person name="Nagy L.G."/>
            <person name="Martin F."/>
            <person name="Kauserud H."/>
        </authorList>
    </citation>
    <scope>NUCLEOTIDE SEQUENCE</scope>
    <source>
        <strain evidence="2">CBHHK188m</strain>
    </source>
</reference>
<dbReference type="EMBL" id="JARJLG010000214">
    <property type="protein sequence ID" value="KAJ7727148.1"/>
    <property type="molecule type" value="Genomic_DNA"/>
</dbReference>
<organism evidence="2 3">
    <name type="scientific">Mycena maculata</name>
    <dbReference type="NCBI Taxonomy" id="230809"/>
    <lineage>
        <taxon>Eukaryota</taxon>
        <taxon>Fungi</taxon>
        <taxon>Dikarya</taxon>
        <taxon>Basidiomycota</taxon>
        <taxon>Agaricomycotina</taxon>
        <taxon>Agaricomycetes</taxon>
        <taxon>Agaricomycetidae</taxon>
        <taxon>Agaricales</taxon>
        <taxon>Marasmiineae</taxon>
        <taxon>Mycenaceae</taxon>
        <taxon>Mycena</taxon>
    </lineage>
</organism>
<proteinExistence type="predicted"/>
<feature type="region of interest" description="Disordered" evidence="1">
    <location>
        <begin position="65"/>
        <end position="102"/>
    </location>
</feature>
<evidence type="ECO:0000313" key="2">
    <source>
        <dbReference type="EMBL" id="KAJ7727148.1"/>
    </source>
</evidence>
<dbReference type="Proteomes" id="UP001215280">
    <property type="component" value="Unassembled WGS sequence"/>
</dbReference>
<feature type="compositionally biased region" description="Basic and acidic residues" evidence="1">
    <location>
        <begin position="90"/>
        <end position="102"/>
    </location>
</feature>
<comment type="caution">
    <text evidence="2">The sequence shown here is derived from an EMBL/GenBank/DDBJ whole genome shotgun (WGS) entry which is preliminary data.</text>
</comment>
<sequence length="529" mass="59359">MFRVLAAWASFDYQRRINTDGNVQGLLLQPTPIALLQRWYSLIREKRPMYQDFLKPLLRAAERRQTAARRTCSPSTGRIPLMPDGQRTCAPRDPRTPPHHECERGLWSSYGAVPRTSLISKALPSCDASLNTPSCPRALLTPSQASVHPGGITFTTPKPGPARASSRLLETWKCAFSSSRDPEILDLHQRADLLARAEESDGLFWSHTLPKLCGQDCGRFAKRQSRLAKLGQEEHACQGAGAASNDESARRCFRFEIFWIEMDTNTASFRGLPEGRTDWDGACGSGGRGWRLLTQAPRVDLLRSILETELRPKRDWLNPLSTPTTYERDEQPCLVSLLEGSDLPLRRNQQEIHQILPPTFTDAFFISYEQEIAHLLSRPLYSVAVVHLPTFVMGCTALAGPGWSPNADEIGPTLPQVRRHLFVRCVLPRCDLLELGRAVNVKKPFFAGHGKVKEAWQGVNTYLSTKDFKHNVKYLVMQTEAKAMIAHKKDPTREDAKSVASHLETRDTAILIAAEGMEQQFDELRGKSD</sequence>
<keyword evidence="3" id="KW-1185">Reference proteome</keyword>
<evidence type="ECO:0000313" key="3">
    <source>
        <dbReference type="Proteomes" id="UP001215280"/>
    </source>
</evidence>
<accession>A0AAD7HSC4</accession>
<evidence type="ECO:0000256" key="1">
    <source>
        <dbReference type="SAM" id="MobiDB-lite"/>
    </source>
</evidence>
<protein>
    <submittedName>
        <fullName evidence="2">Uncharacterized protein</fullName>
    </submittedName>
</protein>
<dbReference type="AlphaFoldDB" id="A0AAD7HSC4"/>